<keyword evidence="1" id="KW-0472">Membrane</keyword>
<evidence type="ECO:0000313" key="2">
    <source>
        <dbReference type="EMBL" id="SEP03388.1"/>
    </source>
</evidence>
<keyword evidence="1" id="KW-1133">Transmembrane helix</keyword>
<reference evidence="2 3" key="1">
    <citation type="submission" date="2016-10" db="EMBL/GenBank/DDBJ databases">
        <authorList>
            <person name="de Groot N.N."/>
        </authorList>
    </citation>
    <scope>NUCLEOTIDE SEQUENCE [LARGE SCALE GENOMIC DNA]</scope>
    <source>
        <strain evidence="2 3">DSM 44993</strain>
    </source>
</reference>
<evidence type="ECO:0008006" key="4">
    <source>
        <dbReference type="Google" id="ProtNLM"/>
    </source>
</evidence>
<dbReference type="AlphaFoldDB" id="A0A1H8UL97"/>
<name>A0A1H8UL97_9PSEU</name>
<keyword evidence="3" id="KW-1185">Reference proteome</keyword>
<dbReference type="EMBL" id="FOEF01000003">
    <property type="protein sequence ID" value="SEP03388.1"/>
    <property type="molecule type" value="Genomic_DNA"/>
</dbReference>
<sequence length="168" mass="17637">MFRGSRGRSIIGRETPAADRAGWGRVSKMGLISLLLLAGGGVLMYFGFDANLGLWIGGQAVVIAGLVLLAVRGAVRGSRRRARLMRSGVPGTATVTAFRDTGITTNDNPKVEFTLEVTPADGTPAFTATTRHTVSRLELPFVGQQFLVRFDAADHTGLTIAGPAGTPA</sequence>
<feature type="transmembrane region" description="Helical" evidence="1">
    <location>
        <begin position="29"/>
        <end position="48"/>
    </location>
</feature>
<evidence type="ECO:0000313" key="3">
    <source>
        <dbReference type="Proteomes" id="UP000198582"/>
    </source>
</evidence>
<organism evidence="2 3">
    <name type="scientific">Amycolatopsis saalfeldensis</name>
    <dbReference type="NCBI Taxonomy" id="394193"/>
    <lineage>
        <taxon>Bacteria</taxon>
        <taxon>Bacillati</taxon>
        <taxon>Actinomycetota</taxon>
        <taxon>Actinomycetes</taxon>
        <taxon>Pseudonocardiales</taxon>
        <taxon>Pseudonocardiaceae</taxon>
        <taxon>Amycolatopsis</taxon>
    </lineage>
</organism>
<dbReference type="Proteomes" id="UP000198582">
    <property type="component" value="Unassembled WGS sequence"/>
</dbReference>
<feature type="transmembrane region" description="Helical" evidence="1">
    <location>
        <begin position="54"/>
        <end position="75"/>
    </location>
</feature>
<gene>
    <name evidence="2" type="ORF">SAMN04489732_103319</name>
</gene>
<accession>A0A1H8UL97</accession>
<dbReference type="STRING" id="394193.SAMN04489732_103319"/>
<proteinExistence type="predicted"/>
<evidence type="ECO:0000256" key="1">
    <source>
        <dbReference type="SAM" id="Phobius"/>
    </source>
</evidence>
<protein>
    <recommendedName>
        <fullName evidence="4">DUF3592 domain-containing protein</fullName>
    </recommendedName>
</protein>
<keyword evidence="1" id="KW-0812">Transmembrane</keyword>